<gene>
    <name evidence="6" type="ORF">GWK36_12350</name>
</gene>
<keyword evidence="7" id="KW-1185">Reference proteome</keyword>
<proteinExistence type="inferred from homology"/>
<evidence type="ECO:0000256" key="3">
    <source>
        <dbReference type="ARBA" id="ARBA00029447"/>
    </source>
</evidence>
<dbReference type="KEGG" id="cjap:GWK36_12350"/>
<organism evidence="6 7">
    <name type="scientific">Caldichromatium japonicum</name>
    <dbReference type="NCBI Taxonomy" id="2699430"/>
    <lineage>
        <taxon>Bacteria</taxon>
        <taxon>Pseudomonadati</taxon>
        <taxon>Pseudomonadota</taxon>
        <taxon>Gammaproteobacteria</taxon>
        <taxon>Chromatiales</taxon>
        <taxon>Chromatiaceae</taxon>
        <taxon>Caldichromatium</taxon>
    </lineage>
</organism>
<comment type="similarity">
    <text evidence="3">Belongs to the methyl-accepting chemotaxis (MCP) protein family.</text>
</comment>
<dbReference type="RefSeq" id="WP_166271508.1">
    <property type="nucleotide sequence ID" value="NZ_CP048029.1"/>
</dbReference>
<dbReference type="Pfam" id="PF00015">
    <property type="entry name" value="MCPsignal"/>
    <property type="match status" value="1"/>
</dbReference>
<protein>
    <recommendedName>
        <fullName evidence="5">Methyl-accepting transducer domain-containing protein</fullName>
    </recommendedName>
</protein>
<dbReference type="InterPro" id="IPR004089">
    <property type="entry name" value="MCPsignal_dom"/>
</dbReference>
<dbReference type="GO" id="GO:0007165">
    <property type="term" value="P:signal transduction"/>
    <property type="evidence" value="ECO:0007669"/>
    <property type="project" value="UniProtKB-KW"/>
</dbReference>
<dbReference type="GO" id="GO:0016020">
    <property type="term" value="C:membrane"/>
    <property type="evidence" value="ECO:0007669"/>
    <property type="project" value="UniProtKB-SubCell"/>
</dbReference>
<dbReference type="PANTHER" id="PTHR32089">
    <property type="entry name" value="METHYL-ACCEPTING CHEMOTAXIS PROTEIN MCPB"/>
    <property type="match status" value="1"/>
</dbReference>
<dbReference type="GO" id="GO:0004888">
    <property type="term" value="F:transmembrane signaling receptor activity"/>
    <property type="evidence" value="ECO:0007669"/>
    <property type="project" value="InterPro"/>
</dbReference>
<dbReference type="SUPFAM" id="SSF58104">
    <property type="entry name" value="Methyl-accepting chemotaxis protein (MCP) signaling domain"/>
    <property type="match status" value="1"/>
</dbReference>
<evidence type="ECO:0000313" key="7">
    <source>
        <dbReference type="Proteomes" id="UP000502699"/>
    </source>
</evidence>
<name>A0A6G7VFB4_9GAMM</name>
<evidence type="ECO:0000256" key="2">
    <source>
        <dbReference type="ARBA" id="ARBA00023224"/>
    </source>
</evidence>
<dbReference type="Proteomes" id="UP000502699">
    <property type="component" value="Chromosome"/>
</dbReference>
<dbReference type="EMBL" id="CP048029">
    <property type="protein sequence ID" value="QIK38642.1"/>
    <property type="molecule type" value="Genomic_DNA"/>
</dbReference>
<keyword evidence="2 4" id="KW-0807">Transducer</keyword>
<evidence type="ECO:0000256" key="1">
    <source>
        <dbReference type="ARBA" id="ARBA00004370"/>
    </source>
</evidence>
<accession>A0A6G7VFB4</accession>
<sequence length="58" mass="6185">MIRRSAEQTNLLALNASIEAAHAGEHGRGFVVVADEVGQLALRTQQAIGQIEGLMKTI</sequence>
<dbReference type="Gene3D" id="1.10.287.950">
    <property type="entry name" value="Methyl-accepting chemotaxis protein"/>
    <property type="match status" value="1"/>
</dbReference>
<dbReference type="PANTHER" id="PTHR32089:SF112">
    <property type="entry name" value="LYSOZYME-LIKE PROTEIN-RELATED"/>
    <property type="match status" value="1"/>
</dbReference>
<dbReference type="PROSITE" id="PS50111">
    <property type="entry name" value="CHEMOTAXIS_TRANSDUC_2"/>
    <property type="match status" value="1"/>
</dbReference>
<evidence type="ECO:0000256" key="4">
    <source>
        <dbReference type="PROSITE-ProRule" id="PRU00284"/>
    </source>
</evidence>
<evidence type="ECO:0000313" key="6">
    <source>
        <dbReference type="EMBL" id="QIK38642.1"/>
    </source>
</evidence>
<dbReference type="InterPro" id="IPR004090">
    <property type="entry name" value="Chemotax_Me-accpt_rcpt"/>
</dbReference>
<dbReference type="PRINTS" id="PR00260">
    <property type="entry name" value="CHEMTRNSDUCR"/>
</dbReference>
<dbReference type="GO" id="GO:0006935">
    <property type="term" value="P:chemotaxis"/>
    <property type="evidence" value="ECO:0007669"/>
    <property type="project" value="InterPro"/>
</dbReference>
<reference evidence="7" key="1">
    <citation type="submission" date="2020-01" db="EMBL/GenBank/DDBJ databases">
        <title>Caldichromatium gen. nov., sp. nov., a thermophilic purple sulfur bacterium member of the family Chromatiaceae isolated from Nakabusa hot spring, Japan.</title>
        <authorList>
            <person name="Saini M.K."/>
            <person name="Hanada S."/>
            <person name="Tank M."/>
        </authorList>
    </citation>
    <scope>NUCLEOTIDE SEQUENCE [LARGE SCALE GENOMIC DNA]</scope>
    <source>
        <strain evidence="7">No.7</strain>
    </source>
</reference>
<dbReference type="AlphaFoldDB" id="A0A6G7VFB4"/>
<evidence type="ECO:0000259" key="5">
    <source>
        <dbReference type="PROSITE" id="PS50111"/>
    </source>
</evidence>
<feature type="domain" description="Methyl-accepting transducer" evidence="5">
    <location>
        <begin position="1"/>
        <end position="58"/>
    </location>
</feature>
<comment type="subcellular location">
    <subcellularLocation>
        <location evidence="1">Membrane</location>
    </subcellularLocation>
</comment>